<keyword evidence="3" id="KW-1185">Reference proteome</keyword>
<dbReference type="EMBL" id="CAUOFW020002480">
    <property type="protein sequence ID" value="CAK9154031.1"/>
    <property type="molecule type" value="Genomic_DNA"/>
</dbReference>
<sequence>MIPSSSDFRQLDVEDNYNNIVSVTSHRPESWRITGHAQTHVYGPLPLEKKRATELRKKKAGETKVKIDRSKPILVEAIDENLDIQHGSSASICFRIADLGCSIGPNTFTSVKNLIEAIKQKHQIEGQTTRIPEFQVFFNDHVDNDFNALFTNFPPDRPNFAAGVPGSFHSRLFPKACLNFVDSANALHWLSHAFNKGRIYYTNEHKEVGEAYSKR</sequence>
<organism evidence="2 3">
    <name type="scientific">Ilex paraguariensis</name>
    <name type="common">yerba mate</name>
    <dbReference type="NCBI Taxonomy" id="185542"/>
    <lineage>
        <taxon>Eukaryota</taxon>
        <taxon>Viridiplantae</taxon>
        <taxon>Streptophyta</taxon>
        <taxon>Embryophyta</taxon>
        <taxon>Tracheophyta</taxon>
        <taxon>Spermatophyta</taxon>
        <taxon>Magnoliopsida</taxon>
        <taxon>eudicotyledons</taxon>
        <taxon>Gunneridae</taxon>
        <taxon>Pentapetalae</taxon>
        <taxon>asterids</taxon>
        <taxon>campanulids</taxon>
        <taxon>Aquifoliales</taxon>
        <taxon>Aquifoliaceae</taxon>
        <taxon>Ilex</taxon>
    </lineage>
</organism>
<evidence type="ECO:0000256" key="1">
    <source>
        <dbReference type="ARBA" id="ARBA00007967"/>
    </source>
</evidence>
<proteinExistence type="inferred from homology"/>
<dbReference type="InterPro" id="IPR029063">
    <property type="entry name" value="SAM-dependent_MTases_sf"/>
</dbReference>
<evidence type="ECO:0000313" key="3">
    <source>
        <dbReference type="Proteomes" id="UP001642360"/>
    </source>
</evidence>
<reference evidence="2 3" key="1">
    <citation type="submission" date="2024-02" db="EMBL/GenBank/DDBJ databases">
        <authorList>
            <person name="Vignale AGUSTIN F."/>
            <person name="Sosa J E."/>
            <person name="Modenutti C."/>
        </authorList>
    </citation>
    <scope>NUCLEOTIDE SEQUENCE [LARGE SCALE GENOMIC DNA]</scope>
</reference>
<comment type="similarity">
    <text evidence="1">Belongs to the methyltransferase superfamily. Type-7 methyltransferase family.</text>
</comment>
<dbReference type="Proteomes" id="UP001642360">
    <property type="component" value="Unassembled WGS sequence"/>
</dbReference>
<dbReference type="SUPFAM" id="SSF53335">
    <property type="entry name" value="S-adenosyl-L-methionine-dependent methyltransferases"/>
    <property type="match status" value="1"/>
</dbReference>
<dbReference type="PANTHER" id="PTHR31009">
    <property type="entry name" value="S-ADENOSYL-L-METHIONINE:CARBOXYL METHYLTRANSFERASE FAMILY PROTEIN"/>
    <property type="match status" value="1"/>
</dbReference>
<dbReference type="InterPro" id="IPR005299">
    <property type="entry name" value="MeTrfase_7"/>
</dbReference>
<protein>
    <recommendedName>
        <fullName evidence="4">S-adenosylmethionine-dependent methyltransferase</fullName>
    </recommendedName>
</protein>
<dbReference type="AlphaFoldDB" id="A0ABC8SD17"/>
<accession>A0ABC8SD17</accession>
<gene>
    <name evidence="2" type="ORF">ILEXP_LOCUS22334</name>
</gene>
<dbReference type="Gene3D" id="3.40.50.150">
    <property type="entry name" value="Vaccinia Virus protein VP39"/>
    <property type="match status" value="1"/>
</dbReference>
<name>A0ABC8SD17_9AQUA</name>
<comment type="caution">
    <text evidence="2">The sequence shown here is derived from an EMBL/GenBank/DDBJ whole genome shotgun (WGS) entry which is preliminary data.</text>
</comment>
<evidence type="ECO:0008006" key="4">
    <source>
        <dbReference type="Google" id="ProtNLM"/>
    </source>
</evidence>
<evidence type="ECO:0000313" key="2">
    <source>
        <dbReference type="EMBL" id="CAK9154031.1"/>
    </source>
</evidence>
<dbReference type="Pfam" id="PF03492">
    <property type="entry name" value="Methyltransf_7"/>
    <property type="match status" value="1"/>
</dbReference>